<dbReference type="InterPro" id="IPR015424">
    <property type="entry name" value="PyrdxlP-dep_Trfase"/>
</dbReference>
<evidence type="ECO:0000259" key="1">
    <source>
        <dbReference type="Pfam" id="PF00155"/>
    </source>
</evidence>
<dbReference type="InterPro" id="IPR004839">
    <property type="entry name" value="Aminotransferase_I/II_large"/>
</dbReference>
<protein>
    <submittedName>
        <fullName evidence="4">Aminotransferase</fullName>
    </submittedName>
</protein>
<dbReference type="OrthoDB" id="9787096at2"/>
<dbReference type="Pfam" id="PF22475">
    <property type="entry name" value="YhfS-like_C"/>
    <property type="match status" value="1"/>
</dbReference>
<dbReference type="GO" id="GO:0030170">
    <property type="term" value="F:pyridoxal phosphate binding"/>
    <property type="evidence" value="ECO:0007669"/>
    <property type="project" value="InterPro"/>
</dbReference>
<feature type="domain" description="Aminotransferase class V" evidence="2">
    <location>
        <begin position="158"/>
        <end position="227"/>
    </location>
</feature>
<comment type="caution">
    <text evidence="4">The sequence shown here is derived from an EMBL/GenBank/DDBJ whole genome shotgun (WGS) entry which is preliminary data.</text>
</comment>
<dbReference type="InterPro" id="IPR015421">
    <property type="entry name" value="PyrdxlP-dep_Trfase_major"/>
</dbReference>
<proteinExistence type="predicted"/>
<dbReference type="PANTHER" id="PTHR43797:SF2">
    <property type="entry name" value="HOMOCYSTEINE_CYSTEINE SYNTHASE"/>
    <property type="match status" value="1"/>
</dbReference>
<organism evidence="4 5">
    <name type="scientific">Paludifilum halophilum</name>
    <dbReference type="NCBI Taxonomy" id="1642702"/>
    <lineage>
        <taxon>Bacteria</taxon>
        <taxon>Bacillati</taxon>
        <taxon>Bacillota</taxon>
        <taxon>Bacilli</taxon>
        <taxon>Bacillales</taxon>
        <taxon>Thermoactinomycetaceae</taxon>
        <taxon>Paludifilum</taxon>
    </lineage>
</organism>
<dbReference type="Proteomes" id="UP000215459">
    <property type="component" value="Unassembled WGS sequence"/>
</dbReference>
<dbReference type="GO" id="GO:0008483">
    <property type="term" value="F:transaminase activity"/>
    <property type="evidence" value="ECO:0007669"/>
    <property type="project" value="UniProtKB-KW"/>
</dbReference>
<dbReference type="InterPro" id="IPR006235">
    <property type="entry name" value="OAc-hSer/O-AcSer_sulfhydrylase"/>
</dbReference>
<dbReference type="Pfam" id="PF00155">
    <property type="entry name" value="Aminotran_1_2"/>
    <property type="match status" value="1"/>
</dbReference>
<feature type="domain" description="YhfS-like C-terminal" evidence="3">
    <location>
        <begin position="258"/>
        <end position="357"/>
    </location>
</feature>
<evidence type="ECO:0000313" key="5">
    <source>
        <dbReference type="Proteomes" id="UP000215459"/>
    </source>
</evidence>
<dbReference type="Gene3D" id="3.40.640.10">
    <property type="entry name" value="Type I PLP-dependent aspartate aminotransferase-like (Major domain)"/>
    <property type="match status" value="1"/>
</dbReference>
<dbReference type="InterPro" id="IPR054718">
    <property type="entry name" value="YhfS-like_C"/>
</dbReference>
<dbReference type="GO" id="GO:0071269">
    <property type="term" value="P:L-homocysteine biosynthetic process"/>
    <property type="evidence" value="ECO:0007669"/>
    <property type="project" value="TreeGrafter"/>
</dbReference>
<evidence type="ECO:0000259" key="2">
    <source>
        <dbReference type="Pfam" id="PF00266"/>
    </source>
</evidence>
<keyword evidence="5" id="KW-1185">Reference proteome</keyword>
<dbReference type="GO" id="GO:0005737">
    <property type="term" value="C:cytoplasm"/>
    <property type="evidence" value="ECO:0007669"/>
    <property type="project" value="TreeGrafter"/>
</dbReference>
<dbReference type="AlphaFoldDB" id="A0A235B3K7"/>
<dbReference type="GO" id="GO:0003961">
    <property type="term" value="F:O-acetylhomoserine aminocarboxypropyltransferase activity"/>
    <property type="evidence" value="ECO:0007669"/>
    <property type="project" value="TreeGrafter"/>
</dbReference>
<keyword evidence="4" id="KW-0808">Transferase</keyword>
<dbReference type="SUPFAM" id="SSF53383">
    <property type="entry name" value="PLP-dependent transferases"/>
    <property type="match status" value="1"/>
</dbReference>
<accession>A0A235B3K7</accession>
<dbReference type="Pfam" id="PF00266">
    <property type="entry name" value="Aminotran_5"/>
    <property type="match status" value="1"/>
</dbReference>
<dbReference type="GO" id="GO:0006535">
    <property type="term" value="P:cysteine biosynthetic process from serine"/>
    <property type="evidence" value="ECO:0007669"/>
    <property type="project" value="TreeGrafter"/>
</dbReference>
<dbReference type="Gene3D" id="3.90.1150.130">
    <property type="match status" value="1"/>
</dbReference>
<dbReference type="PANTHER" id="PTHR43797">
    <property type="entry name" value="HOMOCYSTEINE/CYSTEINE SYNTHASE"/>
    <property type="match status" value="1"/>
</dbReference>
<sequence length="369" mass="40708">MKPSILDDMTIDQAKELQFRLVSAIAREFSGHEFFRQGDVGVVPATGRPVQTAKVEQVLAHLFQSQACALARGAGTGAIRSLLSALLEPGDSLIVHTAPVYTTTRETFRMMGLKFRTVDFNDSDSLHRFLQEDRRSRLFYVQHSRQQPNDTYDLKTTIGMVRRVRPDLPVVVDDNYTACKVPHIGVELGASYSCFSGFKLLGPPGIGIVVGNEEAVKTIRRRNYSGGGQVQGYEAMELLRSLVTAPVAIAVQTEQVNRLHRMLNSGRISGIKQAVITHSQSKNVIVELDRPIAPEVIKASEKYGAAVYPVGAESRFEILPMIYRVSGTFLETRPELAKTGIRINPMRAGADLTLEILKRAIADETGERG</sequence>
<feature type="domain" description="Aminotransferase class I/classII large" evidence="1">
    <location>
        <begin position="52"/>
        <end position="132"/>
    </location>
</feature>
<name>A0A235B3K7_9BACL</name>
<evidence type="ECO:0000259" key="3">
    <source>
        <dbReference type="Pfam" id="PF22475"/>
    </source>
</evidence>
<dbReference type="GO" id="GO:0004124">
    <property type="term" value="F:cysteine synthase activity"/>
    <property type="evidence" value="ECO:0007669"/>
    <property type="project" value="TreeGrafter"/>
</dbReference>
<dbReference type="RefSeq" id="WP_094265416.1">
    <property type="nucleotide sequence ID" value="NZ_NOWF01000009.1"/>
</dbReference>
<gene>
    <name evidence="4" type="ORF">CHM34_14775</name>
</gene>
<reference evidence="4 5" key="1">
    <citation type="submission" date="2017-07" db="EMBL/GenBank/DDBJ databases">
        <title>The genome sequence of Paludifilum halophilum highlights mechanisms for microbial adaptation to high salt environemnts.</title>
        <authorList>
            <person name="Belbahri L."/>
        </authorList>
    </citation>
    <scope>NUCLEOTIDE SEQUENCE [LARGE SCALE GENOMIC DNA]</scope>
    <source>
        <strain evidence="4 5">DSM 102817</strain>
    </source>
</reference>
<dbReference type="EMBL" id="NOWF01000009">
    <property type="protein sequence ID" value="OYD06853.1"/>
    <property type="molecule type" value="Genomic_DNA"/>
</dbReference>
<keyword evidence="4" id="KW-0032">Aminotransferase</keyword>
<evidence type="ECO:0000313" key="4">
    <source>
        <dbReference type="EMBL" id="OYD06853.1"/>
    </source>
</evidence>
<dbReference type="InterPro" id="IPR000192">
    <property type="entry name" value="Aminotrans_V_dom"/>
</dbReference>